<sequence length="191" mass="19405">MSTINVNTWEPESGTDLTLGASGDTITIPSGATITNSGTASGFGKVLQVVSTEYTTLNSTISTTFVTTGLEASITPSSTSNKVLLMASMSLGGGGAIGDNRMNICFLRNTTEIGVPADAGSRTSVGRTGSQVAASQMTEESILYLDSPSSTSSITYKVAFCTLSGVSTWLNQSASDGDSASSSRGASTLIL</sequence>
<accession>A0A383AV72</accession>
<proteinExistence type="predicted"/>
<reference evidence="2" key="1">
    <citation type="submission" date="2018-05" db="EMBL/GenBank/DDBJ databases">
        <authorList>
            <person name="Lanie J.A."/>
            <person name="Ng W.-L."/>
            <person name="Kazmierczak K.M."/>
            <person name="Andrzejewski T.M."/>
            <person name="Davidsen T.M."/>
            <person name="Wayne K.J."/>
            <person name="Tettelin H."/>
            <person name="Glass J.I."/>
            <person name="Rusch D."/>
            <person name="Podicherti R."/>
            <person name="Tsui H.-C.T."/>
            <person name="Winkler M.E."/>
        </authorList>
    </citation>
    <scope>NUCLEOTIDE SEQUENCE</scope>
</reference>
<dbReference type="AlphaFoldDB" id="A0A383AV72"/>
<feature type="region of interest" description="Disordered" evidence="1">
    <location>
        <begin position="172"/>
        <end position="191"/>
    </location>
</feature>
<feature type="non-terminal residue" evidence="2">
    <location>
        <position position="191"/>
    </location>
</feature>
<feature type="compositionally biased region" description="Low complexity" evidence="1">
    <location>
        <begin position="173"/>
        <end position="191"/>
    </location>
</feature>
<dbReference type="EMBL" id="UINC01195141">
    <property type="protein sequence ID" value="SVE11564.1"/>
    <property type="molecule type" value="Genomic_DNA"/>
</dbReference>
<evidence type="ECO:0000313" key="2">
    <source>
        <dbReference type="EMBL" id="SVE11564.1"/>
    </source>
</evidence>
<name>A0A383AV72_9ZZZZ</name>
<evidence type="ECO:0000256" key="1">
    <source>
        <dbReference type="SAM" id="MobiDB-lite"/>
    </source>
</evidence>
<organism evidence="2">
    <name type="scientific">marine metagenome</name>
    <dbReference type="NCBI Taxonomy" id="408172"/>
    <lineage>
        <taxon>unclassified sequences</taxon>
        <taxon>metagenomes</taxon>
        <taxon>ecological metagenomes</taxon>
    </lineage>
</organism>
<gene>
    <name evidence="2" type="ORF">METZ01_LOCUS464418</name>
</gene>
<protein>
    <submittedName>
        <fullName evidence="2">Uncharacterized protein</fullName>
    </submittedName>
</protein>